<dbReference type="EMBL" id="JAULSN010000003">
    <property type="protein sequence ID" value="KAK3375855.1"/>
    <property type="molecule type" value="Genomic_DNA"/>
</dbReference>
<dbReference type="PANTHER" id="PTHR31806:SF5">
    <property type="entry name" value="PURINE-CYTOSINE PERMEASE FCY21"/>
    <property type="match status" value="1"/>
</dbReference>
<feature type="transmembrane region" description="Helical" evidence="8">
    <location>
        <begin position="399"/>
        <end position="421"/>
    </location>
</feature>
<protein>
    <recommendedName>
        <fullName evidence="11">Cytosine-purine permease</fullName>
    </recommendedName>
</protein>
<comment type="caution">
    <text evidence="9">The sequence shown here is derived from an EMBL/GenBank/DDBJ whole genome shotgun (WGS) entry which is preliminary data.</text>
</comment>
<dbReference type="InterPro" id="IPR026030">
    <property type="entry name" value="Pur-cyt_permease_Fcy2/21/22"/>
</dbReference>
<evidence type="ECO:0000256" key="3">
    <source>
        <dbReference type="ARBA" id="ARBA00022448"/>
    </source>
</evidence>
<feature type="transmembrane region" description="Helical" evidence="8">
    <location>
        <begin position="203"/>
        <end position="227"/>
    </location>
</feature>
<dbReference type="GO" id="GO:0022857">
    <property type="term" value="F:transmembrane transporter activity"/>
    <property type="evidence" value="ECO:0007669"/>
    <property type="project" value="InterPro"/>
</dbReference>
<comment type="subcellular location">
    <subcellularLocation>
        <location evidence="1">Membrane</location>
        <topology evidence="1">Multi-pass membrane protein</topology>
    </subcellularLocation>
</comment>
<evidence type="ECO:0000256" key="5">
    <source>
        <dbReference type="ARBA" id="ARBA00022989"/>
    </source>
</evidence>
<evidence type="ECO:0000256" key="1">
    <source>
        <dbReference type="ARBA" id="ARBA00004141"/>
    </source>
</evidence>
<keyword evidence="3 7" id="KW-0813">Transport</keyword>
<dbReference type="AlphaFoldDB" id="A0AAE0NA50"/>
<keyword evidence="5 8" id="KW-1133">Transmembrane helix</keyword>
<reference evidence="9" key="1">
    <citation type="journal article" date="2023" name="Mol. Phylogenet. Evol.">
        <title>Genome-scale phylogeny and comparative genomics of the fungal order Sordariales.</title>
        <authorList>
            <person name="Hensen N."/>
            <person name="Bonometti L."/>
            <person name="Westerberg I."/>
            <person name="Brannstrom I.O."/>
            <person name="Guillou S."/>
            <person name="Cros-Aarteil S."/>
            <person name="Calhoun S."/>
            <person name="Haridas S."/>
            <person name="Kuo A."/>
            <person name="Mondo S."/>
            <person name="Pangilinan J."/>
            <person name="Riley R."/>
            <person name="LaButti K."/>
            <person name="Andreopoulos B."/>
            <person name="Lipzen A."/>
            <person name="Chen C."/>
            <person name="Yan M."/>
            <person name="Daum C."/>
            <person name="Ng V."/>
            <person name="Clum A."/>
            <person name="Steindorff A."/>
            <person name="Ohm R.A."/>
            <person name="Martin F."/>
            <person name="Silar P."/>
            <person name="Natvig D.O."/>
            <person name="Lalanne C."/>
            <person name="Gautier V."/>
            <person name="Ament-Velasquez S.L."/>
            <person name="Kruys A."/>
            <person name="Hutchinson M.I."/>
            <person name="Powell A.J."/>
            <person name="Barry K."/>
            <person name="Miller A.N."/>
            <person name="Grigoriev I.V."/>
            <person name="Debuchy R."/>
            <person name="Gladieux P."/>
            <person name="Hiltunen Thoren M."/>
            <person name="Johannesson H."/>
        </authorList>
    </citation>
    <scope>NUCLEOTIDE SEQUENCE</scope>
    <source>
        <strain evidence="9">CBS 958.72</strain>
    </source>
</reference>
<reference evidence="9" key="2">
    <citation type="submission" date="2023-06" db="EMBL/GenBank/DDBJ databases">
        <authorList>
            <consortium name="Lawrence Berkeley National Laboratory"/>
            <person name="Haridas S."/>
            <person name="Hensen N."/>
            <person name="Bonometti L."/>
            <person name="Westerberg I."/>
            <person name="Brannstrom I.O."/>
            <person name="Guillou S."/>
            <person name="Cros-Aarteil S."/>
            <person name="Calhoun S."/>
            <person name="Kuo A."/>
            <person name="Mondo S."/>
            <person name="Pangilinan J."/>
            <person name="Riley R."/>
            <person name="Labutti K."/>
            <person name="Andreopoulos B."/>
            <person name="Lipzen A."/>
            <person name="Chen C."/>
            <person name="Yanf M."/>
            <person name="Daum C."/>
            <person name="Ng V."/>
            <person name="Clum A."/>
            <person name="Steindorff A."/>
            <person name="Ohm R."/>
            <person name="Martin F."/>
            <person name="Silar P."/>
            <person name="Natvig D."/>
            <person name="Lalanne C."/>
            <person name="Gautier V."/>
            <person name="Ament-Velasquez S.L."/>
            <person name="Kruys A."/>
            <person name="Hutchinson M.I."/>
            <person name="Powell A.J."/>
            <person name="Barry K."/>
            <person name="Miller A.N."/>
            <person name="Grigoriev I.V."/>
            <person name="Debuchy R."/>
            <person name="Gladieux P."/>
            <person name="Thoren M.H."/>
            <person name="Johannesson H."/>
        </authorList>
    </citation>
    <scope>NUCLEOTIDE SEQUENCE</scope>
    <source>
        <strain evidence="9">CBS 958.72</strain>
    </source>
</reference>
<evidence type="ECO:0000313" key="9">
    <source>
        <dbReference type="EMBL" id="KAK3375855.1"/>
    </source>
</evidence>
<dbReference type="InterPro" id="IPR001248">
    <property type="entry name" value="Pur-cyt_permease"/>
</dbReference>
<proteinExistence type="inferred from homology"/>
<dbReference type="PIRSF" id="PIRSF002744">
    <property type="entry name" value="Pur-cyt_permease"/>
    <property type="match status" value="1"/>
</dbReference>
<evidence type="ECO:0000256" key="8">
    <source>
        <dbReference type="SAM" id="Phobius"/>
    </source>
</evidence>
<accession>A0AAE0NA50</accession>
<feature type="transmembrane region" description="Helical" evidence="8">
    <location>
        <begin position="239"/>
        <end position="258"/>
    </location>
</feature>
<gene>
    <name evidence="9" type="ORF">B0T24DRAFT_664956</name>
</gene>
<keyword evidence="6 7" id="KW-0472">Membrane</keyword>
<dbReference type="Proteomes" id="UP001287356">
    <property type="component" value="Unassembled WGS sequence"/>
</dbReference>
<dbReference type="GO" id="GO:0005886">
    <property type="term" value="C:plasma membrane"/>
    <property type="evidence" value="ECO:0007669"/>
    <property type="project" value="TreeGrafter"/>
</dbReference>
<dbReference type="Gene3D" id="1.10.4160.10">
    <property type="entry name" value="Hydantoin permease"/>
    <property type="match status" value="1"/>
</dbReference>
<name>A0AAE0NA50_9PEZI</name>
<dbReference type="Pfam" id="PF02133">
    <property type="entry name" value="Transp_cyt_pur"/>
    <property type="match status" value="1"/>
</dbReference>
<keyword evidence="4 8" id="KW-0812">Transmembrane</keyword>
<comment type="similarity">
    <text evidence="2 7">Belongs to the purine-cytosine permease (2.A.39) family.</text>
</comment>
<evidence type="ECO:0000313" key="10">
    <source>
        <dbReference type="Proteomes" id="UP001287356"/>
    </source>
</evidence>
<evidence type="ECO:0000256" key="6">
    <source>
        <dbReference type="ARBA" id="ARBA00023136"/>
    </source>
</evidence>
<feature type="transmembrane region" description="Helical" evidence="8">
    <location>
        <begin position="163"/>
        <end position="183"/>
    </location>
</feature>
<evidence type="ECO:0000256" key="7">
    <source>
        <dbReference type="PIRNR" id="PIRNR002744"/>
    </source>
</evidence>
<sequence>MCPRQHVDNGALAALVWRVRFCDCNMERMCDCDCDYIATAESQPVYHNQPRAWLSRAAAWTGGGEKRGMTPIPASERTDKRFANISVVWFTMSTDLLPIVTGMVGHAGVWDWPARLLAADPPLQSRVCAAGGVFQYLWVAHGAAADVECQVYVWTDFVRAGRYYPISVIVVLNLCTIAGLGVIDCVLGGSTLAAALGGKLDATAGIVIIALVSMVVCFGGIRVIHAYERYSPRRPPAEAAMLVGLEGVVAGFLIPWAAMTADFSVYCDTSASTFRIFAYTYAGLFFPTVPLMVLGAAIGSATPNMPEWAAGYAQHGVGGVLQAMLLPAGGFGRFVAVLLSLTVIGNLTTAMYSISLSFQLVLPVFVKIPRAVFVMAYTAFAIPVAIEAAKSFFAALENFIYLIAYWSAAFVAVVSAEHYVFRRGDCAAYDVAHWDHPSKLPTGLAAIGAMGLSFGLAVPCMSQVWYTGPLAEETGDIGFEVALVLAAILYLSLRWIELKYRPF</sequence>
<evidence type="ECO:0000256" key="2">
    <source>
        <dbReference type="ARBA" id="ARBA00008974"/>
    </source>
</evidence>
<feature type="transmembrane region" description="Helical" evidence="8">
    <location>
        <begin position="442"/>
        <end position="465"/>
    </location>
</feature>
<dbReference type="PANTHER" id="PTHR31806">
    <property type="entry name" value="PURINE-CYTOSINE PERMEASE FCY2-RELATED"/>
    <property type="match status" value="1"/>
</dbReference>
<evidence type="ECO:0000256" key="4">
    <source>
        <dbReference type="ARBA" id="ARBA00022692"/>
    </source>
</evidence>
<feature type="transmembrane region" description="Helical" evidence="8">
    <location>
        <begin position="278"/>
        <end position="299"/>
    </location>
</feature>
<evidence type="ECO:0008006" key="11">
    <source>
        <dbReference type="Google" id="ProtNLM"/>
    </source>
</evidence>
<feature type="transmembrane region" description="Helical" evidence="8">
    <location>
        <begin position="373"/>
        <end position="393"/>
    </location>
</feature>
<keyword evidence="10" id="KW-1185">Reference proteome</keyword>
<feature type="transmembrane region" description="Helical" evidence="8">
    <location>
        <begin position="477"/>
        <end position="496"/>
    </location>
</feature>
<organism evidence="9 10">
    <name type="scientific">Lasiosphaeria ovina</name>
    <dbReference type="NCBI Taxonomy" id="92902"/>
    <lineage>
        <taxon>Eukaryota</taxon>
        <taxon>Fungi</taxon>
        <taxon>Dikarya</taxon>
        <taxon>Ascomycota</taxon>
        <taxon>Pezizomycotina</taxon>
        <taxon>Sordariomycetes</taxon>
        <taxon>Sordariomycetidae</taxon>
        <taxon>Sordariales</taxon>
        <taxon>Lasiosphaeriaceae</taxon>
        <taxon>Lasiosphaeria</taxon>
    </lineage>
</organism>